<sequence length="912" mass="97376">MAGSRSNDVENVFPDYHRKVGETTDGQVLRSFSDPGGVKYQAGTARAAIEDFIGRRSRDLKADTLDVREENAAEGANVLRIRYGQYVNDRPLLGAGIHAVADTERGALMRVDNRLDDDVAAAPDPAAARGVGEVEAAALAPFGDYGSARVESATTAYLRDNQRPAIPDDDYPTATRDLLRTGTAPDGALHLVHDLLVRTTDPFEQFRVVVDAVSGNVLFIELIGKYVAASGLVFLPDPVSDSDSGALSSTSTASTLDALRHPVTLEINPANGGVFRLEGDWIRCVDWDAPAFAVPAENAANFSYQTYPADRRFLSVNAYHWLDTFARYLRTLGNANLNANMTQVEVDAQGFSGADNSQWVPGTPNRIRFGEGGVPDAADFGVIIHEYLHGVFQFQGSDHGGSGSYEHSFCDAIAAVFRDQFNPSRHRRTETFPFDNNATDRWSTERTLNRVERFDDAGFAGYGFNLRNSMLGTAIWESYLGVGGDSGDAGVRQHAADVVIRAFLGMLLNVPDDNSNGIAHAQSLMQGMIDADVALTGGLHSKVFDAAAVARGLWPTRAVDLWIADSAGDSGVIPSPIPHWTSPDLWVRNLGPADGDDPSLGHQEPIVGQPNYLYVNVRNRGTAAAPAGAFTVEAFRCDPGTGMIWPTHFSSMGSLAITAQIPAGGTARVGPFLWTPAVAGHECLLAVVDGAPDPAVTTALLGPVPHDQLVRFDNNVGQRNVNPQMSVPGGKTRASMTMRGGLTDMACSLELDASAMPADTAITVRTLTRIVDAATITGLTTAEHGEVRSTQTMPGGGSAAMAGFPLEAGEAVDVDLVIDFSHEAEHLRTYPLVLTQYQGGQLAGRLSIEIVAVKELEDFVFGNPRSGELHISTCSLWPKLGPGSKIPFVRAEDAIARGYNGCAFCLPAINTG</sequence>
<name>A0A937RN13_9ACTN</name>
<dbReference type="SUPFAM" id="SSF55486">
    <property type="entry name" value="Metalloproteases ('zincins'), catalytic domain"/>
    <property type="match status" value="1"/>
</dbReference>
<gene>
    <name evidence="1" type="ORF">I7412_32450</name>
</gene>
<organism evidence="1 2">
    <name type="scientific">Frankia nepalensis</name>
    <dbReference type="NCBI Taxonomy" id="1836974"/>
    <lineage>
        <taxon>Bacteria</taxon>
        <taxon>Bacillati</taxon>
        <taxon>Actinomycetota</taxon>
        <taxon>Actinomycetes</taxon>
        <taxon>Frankiales</taxon>
        <taxon>Frankiaceae</taxon>
        <taxon>Frankia</taxon>
    </lineage>
</organism>
<proteinExistence type="predicted"/>
<protein>
    <recommendedName>
        <fullName evidence="3">FTP domain-containing protein</fullName>
    </recommendedName>
</protein>
<dbReference type="Proteomes" id="UP000604475">
    <property type="component" value="Unassembled WGS sequence"/>
</dbReference>
<dbReference type="EMBL" id="JAEACQ010000285">
    <property type="protein sequence ID" value="MBL7631789.1"/>
    <property type="molecule type" value="Genomic_DNA"/>
</dbReference>
<evidence type="ECO:0000313" key="1">
    <source>
        <dbReference type="EMBL" id="MBL7631789.1"/>
    </source>
</evidence>
<evidence type="ECO:0000313" key="2">
    <source>
        <dbReference type="Proteomes" id="UP000604475"/>
    </source>
</evidence>
<keyword evidence="2" id="KW-1185">Reference proteome</keyword>
<dbReference type="RefSeq" id="WP_203003748.1">
    <property type="nucleotide sequence ID" value="NZ_JADWYU010000113.1"/>
</dbReference>
<evidence type="ECO:0008006" key="3">
    <source>
        <dbReference type="Google" id="ProtNLM"/>
    </source>
</evidence>
<accession>A0A937RN13</accession>
<comment type="caution">
    <text evidence="1">The sequence shown here is derived from an EMBL/GenBank/DDBJ whole genome shotgun (WGS) entry which is preliminary data.</text>
</comment>
<reference evidence="1" key="1">
    <citation type="submission" date="2020-12" db="EMBL/GenBank/DDBJ databases">
        <title>Genomic characterization of non-nitrogen-fixing Frankia strains.</title>
        <authorList>
            <person name="Carlos-Shanley C."/>
            <person name="Guerra T."/>
            <person name="Hahn D."/>
        </authorList>
    </citation>
    <scope>NUCLEOTIDE SEQUENCE</scope>
    <source>
        <strain evidence="1">CN6</strain>
    </source>
</reference>
<dbReference type="AlphaFoldDB" id="A0A937RN13"/>